<dbReference type="InterPro" id="IPR010982">
    <property type="entry name" value="Lambda_DNA-bd_dom_sf"/>
</dbReference>
<dbReference type="SUPFAM" id="SSF47413">
    <property type="entry name" value="lambda repressor-like DNA-binding domains"/>
    <property type="match status" value="1"/>
</dbReference>
<protein>
    <submittedName>
        <fullName evidence="1">Regulatory protein cro</fullName>
    </submittedName>
</protein>
<dbReference type="GO" id="GO:0003677">
    <property type="term" value="F:DNA binding"/>
    <property type="evidence" value="ECO:0007669"/>
    <property type="project" value="InterPro"/>
</dbReference>
<evidence type="ECO:0000313" key="2">
    <source>
        <dbReference type="Proteomes" id="UP000018211"/>
    </source>
</evidence>
<dbReference type="EMBL" id="CAOF01000148">
    <property type="protein sequence ID" value="CCO48460.1"/>
    <property type="molecule type" value="Genomic_DNA"/>
</dbReference>
<comment type="caution">
    <text evidence="1">The sequence shown here is derived from an EMBL/GenBank/DDBJ whole genome shotgun (WGS) entry which is preliminary data.</text>
</comment>
<gene>
    <name evidence="1" type="primary">cro</name>
    <name evidence="1" type="ORF">VIBNISOn1_550012</name>
</gene>
<reference evidence="1 2" key="1">
    <citation type="journal article" date="2013" name="ISME J.">
        <title>Comparative genomics of pathogenic lineages of Vibrio nigripulchritudo identifies virulence-associated traits.</title>
        <authorList>
            <person name="Goudenege D."/>
            <person name="Labreuche Y."/>
            <person name="Krin E."/>
            <person name="Ansquer D."/>
            <person name="Mangenot S."/>
            <person name="Calteau A."/>
            <person name="Medigue C."/>
            <person name="Mazel D."/>
            <person name="Polz M.F."/>
            <person name="Le Roux F."/>
        </authorList>
    </citation>
    <scope>NUCLEOTIDE SEQUENCE [LARGE SCALE GENOMIC DNA]</scope>
    <source>
        <strain evidence="1 2">SOn1</strain>
    </source>
</reference>
<dbReference type="Proteomes" id="UP000018211">
    <property type="component" value="Unassembled WGS sequence"/>
</dbReference>
<dbReference type="AlphaFoldDB" id="A0AAV2VVJ4"/>
<dbReference type="Gene3D" id="1.10.260.40">
    <property type="entry name" value="lambda repressor-like DNA-binding domains"/>
    <property type="match status" value="1"/>
</dbReference>
<dbReference type="Pfam" id="PF14549">
    <property type="entry name" value="P22_Cro"/>
    <property type="match status" value="1"/>
</dbReference>
<proteinExistence type="predicted"/>
<organism evidence="1 2">
    <name type="scientific">Vibrio nigripulchritudo SOn1</name>
    <dbReference type="NCBI Taxonomy" id="1238450"/>
    <lineage>
        <taxon>Bacteria</taxon>
        <taxon>Pseudomonadati</taxon>
        <taxon>Pseudomonadota</taxon>
        <taxon>Gammaproteobacteria</taxon>
        <taxon>Vibrionales</taxon>
        <taxon>Vibrionaceae</taxon>
        <taxon>Vibrio</taxon>
    </lineage>
</organism>
<accession>A0AAV2VVJ4</accession>
<evidence type="ECO:0000313" key="1">
    <source>
        <dbReference type="EMBL" id="CCO48460.1"/>
    </source>
</evidence>
<sequence>MKKQDTIKYFGSATNLAKALDITLPSVSQWKNVIPEKQALKLEKITNGALRYDATLYVKTA</sequence>
<name>A0AAV2VVJ4_9VIBR</name>
<dbReference type="RefSeq" id="WP_022612941.1">
    <property type="nucleotide sequence ID" value="NZ_LK391965.1"/>
</dbReference>